<feature type="compositionally biased region" description="Low complexity" evidence="6">
    <location>
        <begin position="431"/>
        <end position="447"/>
    </location>
</feature>
<feature type="region of interest" description="Disordered" evidence="6">
    <location>
        <begin position="244"/>
        <end position="332"/>
    </location>
</feature>
<evidence type="ECO:0000256" key="2">
    <source>
        <dbReference type="ARBA" id="ARBA00022771"/>
    </source>
</evidence>
<feature type="compositionally biased region" description="Basic residues" evidence="6">
    <location>
        <begin position="282"/>
        <end position="294"/>
    </location>
</feature>
<dbReference type="InterPro" id="IPR001841">
    <property type="entry name" value="Znf_RING"/>
</dbReference>
<evidence type="ECO:0000313" key="8">
    <source>
        <dbReference type="EMBL" id="KAL0958972.1"/>
    </source>
</evidence>
<evidence type="ECO:0000256" key="5">
    <source>
        <dbReference type="SAM" id="Coils"/>
    </source>
</evidence>
<dbReference type="PROSITE" id="PS00518">
    <property type="entry name" value="ZF_RING_1"/>
    <property type="match status" value="1"/>
</dbReference>
<dbReference type="InterPro" id="IPR017907">
    <property type="entry name" value="Znf_RING_CS"/>
</dbReference>
<dbReference type="Proteomes" id="UP001556367">
    <property type="component" value="Unassembled WGS sequence"/>
</dbReference>
<organism evidence="8 9">
    <name type="scientific">Hohenbuehelia grisea</name>
    <dbReference type="NCBI Taxonomy" id="104357"/>
    <lineage>
        <taxon>Eukaryota</taxon>
        <taxon>Fungi</taxon>
        <taxon>Dikarya</taxon>
        <taxon>Basidiomycota</taxon>
        <taxon>Agaricomycotina</taxon>
        <taxon>Agaricomycetes</taxon>
        <taxon>Agaricomycetidae</taxon>
        <taxon>Agaricales</taxon>
        <taxon>Pleurotineae</taxon>
        <taxon>Pleurotaceae</taxon>
        <taxon>Hohenbuehelia</taxon>
    </lineage>
</organism>
<feature type="compositionally biased region" description="Basic residues" evidence="6">
    <location>
        <begin position="448"/>
        <end position="459"/>
    </location>
</feature>
<feature type="compositionally biased region" description="Low complexity" evidence="6">
    <location>
        <begin position="460"/>
        <end position="473"/>
    </location>
</feature>
<evidence type="ECO:0000256" key="1">
    <source>
        <dbReference type="ARBA" id="ARBA00022723"/>
    </source>
</evidence>
<comment type="caution">
    <text evidence="8">The sequence shown here is derived from an EMBL/GenBank/DDBJ whole genome shotgun (WGS) entry which is preliminary data.</text>
</comment>
<feature type="compositionally biased region" description="Polar residues" evidence="6">
    <location>
        <begin position="400"/>
        <end position="413"/>
    </location>
</feature>
<protein>
    <recommendedName>
        <fullName evidence="7">RING-type domain-containing protein</fullName>
    </recommendedName>
</protein>
<feature type="region of interest" description="Disordered" evidence="6">
    <location>
        <begin position="531"/>
        <end position="559"/>
    </location>
</feature>
<feature type="region of interest" description="Disordered" evidence="6">
    <location>
        <begin position="489"/>
        <end position="514"/>
    </location>
</feature>
<reference evidence="9" key="1">
    <citation type="submission" date="2024-06" db="EMBL/GenBank/DDBJ databases">
        <title>Multi-omics analyses provide insights into the biosynthesis of the anticancer antibiotic pleurotin in Hohenbuehelia grisea.</title>
        <authorList>
            <person name="Weaver J.A."/>
            <person name="Alberti F."/>
        </authorList>
    </citation>
    <scope>NUCLEOTIDE SEQUENCE [LARGE SCALE GENOMIC DNA]</scope>
    <source>
        <strain evidence="9">T-177</strain>
    </source>
</reference>
<feature type="region of interest" description="Disordered" evidence="6">
    <location>
        <begin position="662"/>
        <end position="786"/>
    </location>
</feature>
<dbReference type="InterPro" id="IPR013083">
    <property type="entry name" value="Znf_RING/FYVE/PHD"/>
</dbReference>
<proteinExistence type="predicted"/>
<keyword evidence="9" id="KW-1185">Reference proteome</keyword>
<keyword evidence="3" id="KW-0862">Zinc</keyword>
<evidence type="ECO:0000259" key="7">
    <source>
        <dbReference type="PROSITE" id="PS50089"/>
    </source>
</evidence>
<dbReference type="EMBL" id="JASNQZ010000003">
    <property type="protein sequence ID" value="KAL0958972.1"/>
    <property type="molecule type" value="Genomic_DNA"/>
</dbReference>
<feature type="compositionally biased region" description="Low complexity" evidence="6">
    <location>
        <begin position="718"/>
        <end position="732"/>
    </location>
</feature>
<keyword evidence="1" id="KW-0479">Metal-binding</keyword>
<evidence type="ECO:0000256" key="6">
    <source>
        <dbReference type="SAM" id="MobiDB-lite"/>
    </source>
</evidence>
<feature type="compositionally biased region" description="Basic and acidic residues" evidence="6">
    <location>
        <begin position="313"/>
        <end position="322"/>
    </location>
</feature>
<sequence>MLVVHPASRCDVCLEAYSWDSVEQSPHAIPCGHIFCKTCLQSVTPSICPLCRKAFLPERAKKLHVDRPETVDDESITPEREIELLQQLSLKWNEVIPEDELGALTTEIDAYLEERPPDSSLPLRKARDGLTQFLALKEKRQRDRERFHRLEHVFKSAIDRANADQATFKVVEENLLSKVEDLTQYESDLKSEIEQLRGELAKYQYTTNPLPPPPQPVPLDRFPAFARAAAAGLSASLEPHAATSSSTSVPLATPFPTQDVTLGAGSPGANHHDLPHDSSRSEKKHRDRAARRREKQPQYDDQQTHNSKTARRTGLEPRHAKETIVPGASPNRRVIPGWTPKVSTMEAAEPAAAYVTGYGEAYGYGYAYADPATFDLNAVAAALPTPGPSRSRDIADQSYAEPSQSPYQATPTQASVRGLGLMEAPGAHASVIRPSSQVHSSSSSSRSHGAHSHRPRVRRSSTSTGITGSSSASLLDGHASDSVAVSYSGAAAHNARERRPHHRRYSQDPTVQVPFPTEHTRALHGAPPIAEHTEDAGSAEPLPHGHFAQNSLSRSGTLSDRASISSWGTVSTASLPVPGSASSVGGLRLASFPPIDVPPNVGRGSGGDRESLASSSVYAGPDPYYPFASFNAVISGESSSSAPVLPHPSLNEPDASQMYGARRDEANTSSLPTRGVETPRAQPIDPRQALSMLLETGPGSSHTRAVVEDRAARRARRSSSVAQGAQSAAQASHPRAAPLTSHRESSTPTNTSHSSATSTDGGRRRHSRRTSHAASHVPSIPATTSSMSYAPVSASALNGGFGSAPFVDEGYLSDPNGRNAGSHATIVVNSSRASMRGQDEGLGNALGLDLTEEPQPMGPVISAPTPIVSSRAFLRSWSFDH</sequence>
<feature type="compositionally biased region" description="Polar residues" evidence="6">
    <location>
        <begin position="548"/>
        <end position="559"/>
    </location>
</feature>
<evidence type="ECO:0000256" key="4">
    <source>
        <dbReference type="PROSITE-ProRule" id="PRU00175"/>
    </source>
</evidence>
<feature type="region of interest" description="Disordered" evidence="6">
    <location>
        <begin position="386"/>
        <end position="413"/>
    </location>
</feature>
<dbReference type="Pfam" id="PF14634">
    <property type="entry name" value="zf-RING_5"/>
    <property type="match status" value="1"/>
</dbReference>
<feature type="compositionally biased region" description="Polar residues" evidence="6">
    <location>
        <begin position="244"/>
        <end position="260"/>
    </location>
</feature>
<accession>A0ABR3JTY1</accession>
<dbReference type="SMART" id="SM00184">
    <property type="entry name" value="RING"/>
    <property type="match status" value="1"/>
</dbReference>
<feature type="coiled-coil region" evidence="5">
    <location>
        <begin position="179"/>
        <end position="206"/>
    </location>
</feature>
<dbReference type="Gene3D" id="3.30.40.10">
    <property type="entry name" value="Zinc/RING finger domain, C3HC4 (zinc finger)"/>
    <property type="match status" value="1"/>
</dbReference>
<dbReference type="PROSITE" id="PS50089">
    <property type="entry name" value="ZF_RING_2"/>
    <property type="match status" value="1"/>
</dbReference>
<feature type="region of interest" description="Disordered" evidence="6">
    <location>
        <begin position="431"/>
        <end position="476"/>
    </location>
</feature>
<evidence type="ECO:0000313" key="9">
    <source>
        <dbReference type="Proteomes" id="UP001556367"/>
    </source>
</evidence>
<keyword evidence="2 4" id="KW-0863">Zinc-finger</keyword>
<feature type="compositionally biased region" description="Basic and acidic residues" evidence="6">
    <location>
        <begin position="270"/>
        <end position="281"/>
    </location>
</feature>
<name>A0ABR3JTY1_9AGAR</name>
<feature type="domain" description="RING-type" evidence="7">
    <location>
        <begin position="10"/>
        <end position="52"/>
    </location>
</feature>
<feature type="compositionally biased region" description="Polar residues" evidence="6">
    <location>
        <begin position="746"/>
        <end position="756"/>
    </location>
</feature>
<keyword evidence="5" id="KW-0175">Coiled coil</keyword>
<gene>
    <name evidence="8" type="ORF">HGRIS_014284</name>
</gene>
<dbReference type="SUPFAM" id="SSF57850">
    <property type="entry name" value="RING/U-box"/>
    <property type="match status" value="1"/>
</dbReference>
<evidence type="ECO:0000256" key="3">
    <source>
        <dbReference type="ARBA" id="ARBA00022833"/>
    </source>
</evidence>